<gene>
    <name evidence="2" type="ORF">LCMAC103_00310</name>
</gene>
<protein>
    <submittedName>
        <fullName evidence="2">Uncharacterized protein</fullName>
    </submittedName>
</protein>
<sequence>MRKKDNLAQRFAPKAYTGLMDAVTKYTGLMDAVAKCTGLTDAVANGPLRGWRERQRARHLRCIFYEREERVKKARAEAARAEAAREEAAREEAMRMEKERAQRAQMEAEKRAWEIVLEFAGRTVGRYVPGELAYPCCRTMLPTSVFVLTSVLDDAVCRTLIGRTLLTVVPIVTFEDATCGNTSPPRVLQRIATRIPGIAKSMQALVDWQNRKPGVKNIVGKSVTVHCATCTMTFTDGERNEWSREKWTMLYVGERNEWLIPY</sequence>
<reference evidence="2" key="1">
    <citation type="journal article" date="2019" name="MBio">
        <title>Virus Genomes from Deep Sea Sediments Expand the Ocean Megavirome and Support Independent Origins of Viral Gigantism.</title>
        <authorList>
            <person name="Backstrom D."/>
            <person name="Yutin N."/>
            <person name="Jorgensen S.L."/>
            <person name="Dharamshi J."/>
            <person name="Homa F."/>
            <person name="Zaremba-Niedwiedzka K."/>
            <person name="Spang A."/>
            <person name="Wolf Y.I."/>
            <person name="Koonin E.V."/>
            <person name="Ettema T.J."/>
        </authorList>
    </citation>
    <scope>NUCLEOTIDE SEQUENCE</scope>
</reference>
<evidence type="ECO:0000256" key="1">
    <source>
        <dbReference type="SAM" id="Coils"/>
    </source>
</evidence>
<name>A0A481YU66_9VIRU</name>
<organism evidence="2">
    <name type="scientific">Marseillevirus LCMAC103</name>
    <dbReference type="NCBI Taxonomy" id="2506604"/>
    <lineage>
        <taxon>Viruses</taxon>
        <taxon>Varidnaviria</taxon>
        <taxon>Bamfordvirae</taxon>
        <taxon>Nucleocytoviricota</taxon>
        <taxon>Megaviricetes</taxon>
        <taxon>Pimascovirales</taxon>
        <taxon>Pimascovirales incertae sedis</taxon>
        <taxon>Marseilleviridae</taxon>
    </lineage>
</organism>
<evidence type="ECO:0000313" key="2">
    <source>
        <dbReference type="EMBL" id="QBK86702.1"/>
    </source>
</evidence>
<accession>A0A481YU66</accession>
<proteinExistence type="predicted"/>
<dbReference type="EMBL" id="MK500335">
    <property type="protein sequence ID" value="QBK86702.1"/>
    <property type="molecule type" value="Genomic_DNA"/>
</dbReference>
<feature type="coiled-coil region" evidence="1">
    <location>
        <begin position="71"/>
        <end position="116"/>
    </location>
</feature>
<keyword evidence="1" id="KW-0175">Coiled coil</keyword>